<reference evidence="1" key="1">
    <citation type="submission" date="2010-05" db="EMBL/GenBank/DDBJ databases">
        <title>The draft genome of Desulfonatronospira thiodismutans ASO3-1.</title>
        <authorList>
            <consortium name="US DOE Joint Genome Institute (JGI-PGF)"/>
            <person name="Lucas S."/>
            <person name="Copeland A."/>
            <person name="Lapidus A."/>
            <person name="Cheng J.-F."/>
            <person name="Bruce D."/>
            <person name="Goodwin L."/>
            <person name="Pitluck S."/>
            <person name="Chertkov O."/>
            <person name="Brettin T."/>
            <person name="Detter J.C."/>
            <person name="Han C."/>
            <person name="Land M.L."/>
            <person name="Hauser L."/>
            <person name="Kyrpides N."/>
            <person name="Mikhailova N."/>
            <person name="Muyzer G."/>
            <person name="Woyke T."/>
        </authorList>
    </citation>
    <scope>NUCLEOTIDE SEQUENCE [LARGE SCALE GENOMIC DNA]</scope>
    <source>
        <strain evidence="1">ASO3-1</strain>
    </source>
</reference>
<sequence>MIGAIAGDIVGSVYEWDNIKTKDFDLFTSRSFFTDLAPPWDSEDLEEMVDELEPLDDAAGEDMAREFIRGLSNQLRLWLARDGVGRQYRMDFQCPSMVIFCWSKMQGKGQV</sequence>
<dbReference type="AlphaFoldDB" id="D6SPS6"/>
<dbReference type="EMBL" id="ACJN02000002">
    <property type="protein sequence ID" value="EFI34752.1"/>
    <property type="molecule type" value="Genomic_DNA"/>
</dbReference>
<accession>D6SPS6</accession>
<gene>
    <name evidence="1" type="ORF">Dthio_PD2128</name>
</gene>
<keyword evidence="2" id="KW-1185">Reference proteome</keyword>
<organism evidence="1 2">
    <name type="scientific">Desulfonatronospira thiodismutans ASO3-1</name>
    <dbReference type="NCBI Taxonomy" id="555779"/>
    <lineage>
        <taxon>Bacteria</taxon>
        <taxon>Pseudomonadati</taxon>
        <taxon>Thermodesulfobacteriota</taxon>
        <taxon>Desulfovibrionia</taxon>
        <taxon>Desulfovibrionales</taxon>
        <taxon>Desulfonatronovibrionaceae</taxon>
        <taxon>Desulfonatronospira</taxon>
    </lineage>
</organism>
<evidence type="ECO:0000313" key="1">
    <source>
        <dbReference type="EMBL" id="EFI34752.1"/>
    </source>
</evidence>
<proteinExistence type="predicted"/>
<dbReference type="eggNOG" id="COG1397">
    <property type="taxonomic scope" value="Bacteria"/>
</dbReference>
<comment type="caution">
    <text evidence="1">The sequence shown here is derived from an EMBL/GenBank/DDBJ whole genome shotgun (WGS) entry which is preliminary data.</text>
</comment>
<evidence type="ECO:0008006" key="3">
    <source>
        <dbReference type="Google" id="ProtNLM"/>
    </source>
</evidence>
<name>D6SPS6_9BACT</name>
<dbReference type="Proteomes" id="UP000005496">
    <property type="component" value="Unassembled WGS sequence"/>
</dbReference>
<protein>
    <recommendedName>
        <fullName evidence="3">ADP-ribosylation/Crystallin J1</fullName>
    </recommendedName>
</protein>
<evidence type="ECO:0000313" key="2">
    <source>
        <dbReference type="Proteomes" id="UP000005496"/>
    </source>
</evidence>
<dbReference type="RefSeq" id="WP_008870070.1">
    <property type="nucleotide sequence ID" value="NZ_ACJN02000002.1"/>
</dbReference>